<name>A0AAD7ZZD2_DIPPU</name>
<organism evidence="1 2">
    <name type="scientific">Diploptera punctata</name>
    <name type="common">Pacific beetle cockroach</name>
    <dbReference type="NCBI Taxonomy" id="6984"/>
    <lineage>
        <taxon>Eukaryota</taxon>
        <taxon>Metazoa</taxon>
        <taxon>Ecdysozoa</taxon>
        <taxon>Arthropoda</taxon>
        <taxon>Hexapoda</taxon>
        <taxon>Insecta</taxon>
        <taxon>Pterygota</taxon>
        <taxon>Neoptera</taxon>
        <taxon>Polyneoptera</taxon>
        <taxon>Dictyoptera</taxon>
        <taxon>Blattodea</taxon>
        <taxon>Blaberoidea</taxon>
        <taxon>Blaberidae</taxon>
        <taxon>Diplopterinae</taxon>
        <taxon>Diploptera</taxon>
    </lineage>
</organism>
<reference evidence="1" key="2">
    <citation type="submission" date="2023-05" db="EMBL/GenBank/DDBJ databases">
        <authorList>
            <person name="Fouks B."/>
        </authorList>
    </citation>
    <scope>NUCLEOTIDE SEQUENCE</scope>
    <source>
        <strain evidence="1">Stay&amp;Tobe</strain>
        <tissue evidence="1">Testes</tissue>
    </source>
</reference>
<dbReference type="SUPFAM" id="SSF53649">
    <property type="entry name" value="Alkaline phosphatase-like"/>
    <property type="match status" value="1"/>
</dbReference>
<dbReference type="Proteomes" id="UP001233999">
    <property type="component" value="Unassembled WGS sequence"/>
</dbReference>
<dbReference type="EMBL" id="JASPKZ010004938">
    <property type="protein sequence ID" value="KAJ9589461.1"/>
    <property type="molecule type" value="Genomic_DNA"/>
</dbReference>
<dbReference type="CDD" id="cd16021">
    <property type="entry name" value="ALP_like"/>
    <property type="match status" value="1"/>
</dbReference>
<reference evidence="1" key="1">
    <citation type="journal article" date="2023" name="IScience">
        <title>Live-bearing cockroach genome reveals convergent evolutionary mechanisms linked to viviparity in insects and beyond.</title>
        <authorList>
            <person name="Fouks B."/>
            <person name="Harrison M.C."/>
            <person name="Mikhailova A.A."/>
            <person name="Marchal E."/>
            <person name="English S."/>
            <person name="Carruthers M."/>
            <person name="Jennings E.C."/>
            <person name="Chiamaka E.L."/>
            <person name="Frigard R.A."/>
            <person name="Pippel M."/>
            <person name="Attardo G.M."/>
            <person name="Benoit J.B."/>
            <person name="Bornberg-Bauer E."/>
            <person name="Tobe S.S."/>
        </authorList>
    </citation>
    <scope>NUCLEOTIDE SEQUENCE</scope>
    <source>
        <strain evidence="1">Stay&amp;Tobe</strain>
    </source>
</reference>
<sequence length="465" mass="53016">MKKDVQKSSLSSDHTQKFNVLIVGMDGVSRLNFHRQLPKTVNLLKDLDAIELLGYNKVADNTFPNLFSLLTGIGVNNLQFKCSTLDDCPWIWSEYKKHGYVTGYGEDATELSIFQYKNHYLTKKPTDFQLIPFMKTIEKLSGHKNIFSSKICLGPVMSIEVLYDFVKKFASAVPSKHKFGFFWSTSLTHDDLNFASLADDIHVDFLKSLNSSSTLDNTILILLSDHGLRNDKIRQVYQGYLEDRLPYAFFLLPKKFTLLYPEAVKNLKNNTRKLTTAFDIYKTLQDLIYLNELKSTTLKNRSKQLEIMESKPIAISLFLPIHKTRTCTDAGIHTQWCSCHRSTVVSTKSLLVQKMSLILLLKVNSMLAAYVMCAKLSLAEIRSARMEHDLVINSPQQYIPKENAKYYTVTIRTIPGDALFEGLILHNVITNSCHVVGDVTRINMYGNQSACVYQNHIKSYCYCTC</sequence>
<dbReference type="Pfam" id="PF02995">
    <property type="entry name" value="DUF229"/>
    <property type="match status" value="1"/>
</dbReference>
<evidence type="ECO:0000313" key="1">
    <source>
        <dbReference type="EMBL" id="KAJ9589461.1"/>
    </source>
</evidence>
<dbReference type="PANTHER" id="PTHR10974:SF1">
    <property type="entry name" value="FI08016P-RELATED"/>
    <property type="match status" value="1"/>
</dbReference>
<keyword evidence="2" id="KW-1185">Reference proteome</keyword>
<accession>A0AAD7ZZD2</accession>
<evidence type="ECO:0000313" key="2">
    <source>
        <dbReference type="Proteomes" id="UP001233999"/>
    </source>
</evidence>
<dbReference type="Gene3D" id="3.40.720.10">
    <property type="entry name" value="Alkaline Phosphatase, subunit A"/>
    <property type="match status" value="1"/>
</dbReference>
<dbReference type="PANTHER" id="PTHR10974">
    <property type="entry name" value="FI08016P-RELATED"/>
    <property type="match status" value="1"/>
</dbReference>
<dbReference type="InterPro" id="IPR017850">
    <property type="entry name" value="Alkaline_phosphatase_core_sf"/>
</dbReference>
<dbReference type="InterPro" id="IPR004245">
    <property type="entry name" value="DUF229"/>
</dbReference>
<comment type="caution">
    <text evidence="1">The sequence shown here is derived from an EMBL/GenBank/DDBJ whole genome shotgun (WGS) entry which is preliminary data.</text>
</comment>
<dbReference type="GO" id="GO:0005615">
    <property type="term" value="C:extracellular space"/>
    <property type="evidence" value="ECO:0007669"/>
    <property type="project" value="TreeGrafter"/>
</dbReference>
<protein>
    <submittedName>
        <fullName evidence="1">Uncharacterized protein</fullName>
    </submittedName>
</protein>
<dbReference type="AlphaFoldDB" id="A0AAD7ZZD2"/>
<dbReference type="FunFam" id="3.40.720.10:FF:000017">
    <property type="entry name" value="Predicted protein"/>
    <property type="match status" value="1"/>
</dbReference>
<gene>
    <name evidence="1" type="ORF">L9F63_017322</name>
</gene>
<proteinExistence type="predicted"/>